<organism evidence="1">
    <name type="scientific">Magallana gigas</name>
    <name type="common">Pacific oyster</name>
    <name type="synonym">Crassostrea gigas</name>
    <dbReference type="NCBI Taxonomy" id="29159"/>
    <lineage>
        <taxon>Eukaryota</taxon>
        <taxon>Metazoa</taxon>
        <taxon>Spiralia</taxon>
        <taxon>Lophotrochozoa</taxon>
        <taxon>Mollusca</taxon>
        <taxon>Bivalvia</taxon>
        <taxon>Autobranchia</taxon>
        <taxon>Pteriomorphia</taxon>
        <taxon>Ostreida</taxon>
        <taxon>Ostreoidea</taxon>
        <taxon>Ostreidae</taxon>
        <taxon>Magallana</taxon>
    </lineage>
</organism>
<dbReference type="InterPro" id="IPR027417">
    <property type="entry name" value="P-loop_NTPase"/>
</dbReference>
<protein>
    <submittedName>
        <fullName evidence="1">Guanine nucleotide-binding protein G(I) subunit alpha</fullName>
    </submittedName>
</protein>
<dbReference type="EMBL" id="JH817786">
    <property type="protein sequence ID" value="EKC26049.1"/>
    <property type="molecule type" value="Genomic_DNA"/>
</dbReference>
<proteinExistence type="predicted"/>
<accession>K1Q3T7</accession>
<dbReference type="Gene3D" id="3.40.50.300">
    <property type="entry name" value="P-loop containing nucleotide triphosphate hydrolases"/>
    <property type="match status" value="1"/>
</dbReference>
<dbReference type="AlphaFoldDB" id="K1Q3T7"/>
<dbReference type="HOGENOM" id="CLU_2361744_0_0_1"/>
<reference evidence="1" key="1">
    <citation type="journal article" date="2012" name="Nature">
        <title>The oyster genome reveals stress adaptation and complexity of shell formation.</title>
        <authorList>
            <person name="Zhang G."/>
            <person name="Fang X."/>
            <person name="Guo X."/>
            <person name="Li L."/>
            <person name="Luo R."/>
            <person name="Xu F."/>
            <person name="Yang P."/>
            <person name="Zhang L."/>
            <person name="Wang X."/>
            <person name="Qi H."/>
            <person name="Xiong Z."/>
            <person name="Que H."/>
            <person name="Xie Y."/>
            <person name="Holland P.W."/>
            <person name="Paps J."/>
            <person name="Zhu Y."/>
            <person name="Wu F."/>
            <person name="Chen Y."/>
            <person name="Wang J."/>
            <person name="Peng C."/>
            <person name="Meng J."/>
            <person name="Yang L."/>
            <person name="Liu J."/>
            <person name="Wen B."/>
            <person name="Zhang N."/>
            <person name="Huang Z."/>
            <person name="Zhu Q."/>
            <person name="Feng Y."/>
            <person name="Mount A."/>
            <person name="Hedgecock D."/>
            <person name="Xu Z."/>
            <person name="Liu Y."/>
            <person name="Domazet-Loso T."/>
            <person name="Du Y."/>
            <person name="Sun X."/>
            <person name="Zhang S."/>
            <person name="Liu B."/>
            <person name="Cheng P."/>
            <person name="Jiang X."/>
            <person name="Li J."/>
            <person name="Fan D."/>
            <person name="Wang W."/>
            <person name="Fu W."/>
            <person name="Wang T."/>
            <person name="Wang B."/>
            <person name="Zhang J."/>
            <person name="Peng Z."/>
            <person name="Li Y."/>
            <person name="Li N."/>
            <person name="Wang J."/>
            <person name="Chen M."/>
            <person name="He Y."/>
            <person name="Tan F."/>
            <person name="Song X."/>
            <person name="Zheng Q."/>
            <person name="Huang R."/>
            <person name="Yang H."/>
            <person name="Du X."/>
            <person name="Chen L."/>
            <person name="Yang M."/>
            <person name="Gaffney P.M."/>
            <person name="Wang S."/>
            <person name="Luo L."/>
            <person name="She Z."/>
            <person name="Ming Y."/>
            <person name="Huang W."/>
            <person name="Zhang S."/>
            <person name="Huang B."/>
            <person name="Zhang Y."/>
            <person name="Qu T."/>
            <person name="Ni P."/>
            <person name="Miao G."/>
            <person name="Wang J."/>
            <person name="Wang Q."/>
            <person name="Steinberg C.E."/>
            <person name="Wang H."/>
            <person name="Li N."/>
            <person name="Qian L."/>
            <person name="Zhang G."/>
            <person name="Li Y."/>
            <person name="Yang H."/>
            <person name="Liu X."/>
            <person name="Wang J."/>
            <person name="Yin Y."/>
            <person name="Wang J."/>
        </authorList>
    </citation>
    <scope>NUCLEOTIDE SEQUENCE [LARGE SCALE GENOMIC DNA]</scope>
    <source>
        <strain evidence="1">05x7-T-G4-1.051#20</strain>
    </source>
</reference>
<dbReference type="InParanoid" id="K1Q3T7"/>
<sequence length="96" mass="10907">MGCAVSADDKAAVERSKQIDKALRVDGEKASREVKLLLLVCSTAVYRRRIKKLSLGVDACNKNVNWKWISNKQELVLYFWIHADILAKFHLYPTGT</sequence>
<evidence type="ECO:0000313" key="1">
    <source>
        <dbReference type="EMBL" id="EKC26049.1"/>
    </source>
</evidence>
<gene>
    <name evidence="1" type="ORF">CGI_10023350</name>
</gene>
<name>K1Q3T7_MAGGI</name>